<dbReference type="Pfam" id="PF04103">
    <property type="entry name" value="CD20"/>
    <property type="match status" value="1"/>
</dbReference>
<feature type="transmembrane region" description="Helical" evidence="5">
    <location>
        <begin position="62"/>
        <end position="84"/>
    </location>
</feature>
<evidence type="ECO:0000256" key="3">
    <source>
        <dbReference type="ARBA" id="ARBA00022989"/>
    </source>
</evidence>
<evidence type="ECO:0000256" key="5">
    <source>
        <dbReference type="SAM" id="Phobius"/>
    </source>
</evidence>
<accession>A0AAV1FKW6</accession>
<keyword evidence="7" id="KW-1185">Reference proteome</keyword>
<evidence type="ECO:0000256" key="2">
    <source>
        <dbReference type="ARBA" id="ARBA00022692"/>
    </source>
</evidence>
<sequence>MIPLVQEGTMACADIDMDIHGEDEDLHRAGRREHTLVRHYQATELVPGVKGPLHDLLQKQPAVLGSVQMMSGLVSVGLGFVFALTQEMGDSLITMFRISYLTGIMFVVAGIISNLLFKYPELLPVSLRVNCGCIIVAVVSACLICVDLANWNRQQEQHLRMEVLELCVLGLEAFLSAILCYWFFKEKRTKSQ</sequence>
<gene>
    <name evidence="6" type="ORF">XNOV1_A013447</name>
</gene>
<keyword evidence="4 5" id="KW-0472">Membrane</keyword>
<evidence type="ECO:0000256" key="4">
    <source>
        <dbReference type="ARBA" id="ARBA00023136"/>
    </source>
</evidence>
<comment type="subcellular location">
    <subcellularLocation>
        <location evidence="1">Membrane</location>
        <topology evidence="1">Multi-pass membrane protein</topology>
    </subcellularLocation>
</comment>
<organism evidence="6 7">
    <name type="scientific">Xyrichtys novacula</name>
    <name type="common">Pearly razorfish</name>
    <name type="synonym">Hemipteronotus novacula</name>
    <dbReference type="NCBI Taxonomy" id="13765"/>
    <lineage>
        <taxon>Eukaryota</taxon>
        <taxon>Metazoa</taxon>
        <taxon>Chordata</taxon>
        <taxon>Craniata</taxon>
        <taxon>Vertebrata</taxon>
        <taxon>Euteleostomi</taxon>
        <taxon>Actinopterygii</taxon>
        <taxon>Neopterygii</taxon>
        <taxon>Teleostei</taxon>
        <taxon>Neoteleostei</taxon>
        <taxon>Acanthomorphata</taxon>
        <taxon>Eupercaria</taxon>
        <taxon>Labriformes</taxon>
        <taxon>Labridae</taxon>
        <taxon>Xyrichtys</taxon>
    </lineage>
</organism>
<proteinExistence type="predicted"/>
<name>A0AAV1FKW6_XYRNO</name>
<evidence type="ECO:0000256" key="1">
    <source>
        <dbReference type="ARBA" id="ARBA00004141"/>
    </source>
</evidence>
<feature type="transmembrane region" description="Helical" evidence="5">
    <location>
        <begin position="96"/>
        <end position="117"/>
    </location>
</feature>
<feature type="transmembrane region" description="Helical" evidence="5">
    <location>
        <begin position="163"/>
        <end position="184"/>
    </location>
</feature>
<keyword evidence="2 5" id="KW-0812">Transmembrane</keyword>
<feature type="transmembrane region" description="Helical" evidence="5">
    <location>
        <begin position="129"/>
        <end position="151"/>
    </location>
</feature>
<dbReference type="InterPro" id="IPR007237">
    <property type="entry name" value="CD20-like"/>
</dbReference>
<reference evidence="6" key="1">
    <citation type="submission" date="2023-08" db="EMBL/GenBank/DDBJ databases">
        <authorList>
            <person name="Alioto T."/>
            <person name="Alioto T."/>
            <person name="Gomez Garrido J."/>
        </authorList>
    </citation>
    <scope>NUCLEOTIDE SEQUENCE</scope>
</reference>
<keyword evidence="3 5" id="KW-1133">Transmembrane helix</keyword>
<evidence type="ECO:0000313" key="7">
    <source>
        <dbReference type="Proteomes" id="UP001178508"/>
    </source>
</evidence>
<dbReference type="GO" id="GO:0016020">
    <property type="term" value="C:membrane"/>
    <property type="evidence" value="ECO:0007669"/>
    <property type="project" value="UniProtKB-SubCell"/>
</dbReference>
<dbReference type="Proteomes" id="UP001178508">
    <property type="component" value="Chromosome 8"/>
</dbReference>
<dbReference type="EMBL" id="OY660871">
    <property type="protein sequence ID" value="CAJ1062106.1"/>
    <property type="molecule type" value="Genomic_DNA"/>
</dbReference>
<evidence type="ECO:0000313" key="6">
    <source>
        <dbReference type="EMBL" id="CAJ1062106.1"/>
    </source>
</evidence>
<dbReference type="AlphaFoldDB" id="A0AAV1FKW6"/>
<protein>
    <submittedName>
        <fullName evidence="6">Uncharacterized protein si:ch211-269k10.4</fullName>
    </submittedName>
</protein>